<keyword evidence="2" id="KW-0732">Signal</keyword>
<evidence type="ECO:0000256" key="2">
    <source>
        <dbReference type="SAM" id="SignalP"/>
    </source>
</evidence>
<comment type="caution">
    <text evidence="3">The sequence shown here is derived from an EMBL/GenBank/DDBJ whole genome shotgun (WGS) entry which is preliminary data.</text>
</comment>
<proteinExistence type="predicted"/>
<organism evidence="3 4">
    <name type="scientific">Qipengyuania pelagi</name>
    <dbReference type="NCBI Taxonomy" id="994320"/>
    <lineage>
        <taxon>Bacteria</taxon>
        <taxon>Pseudomonadati</taxon>
        <taxon>Pseudomonadota</taxon>
        <taxon>Alphaproteobacteria</taxon>
        <taxon>Sphingomonadales</taxon>
        <taxon>Erythrobacteraceae</taxon>
        <taxon>Qipengyuania</taxon>
    </lineage>
</organism>
<accession>A0A844Y795</accession>
<dbReference type="AlphaFoldDB" id="A0A844Y795"/>
<gene>
    <name evidence="3" type="ORF">GRI47_07300</name>
</gene>
<feature type="signal peptide" evidence="2">
    <location>
        <begin position="1"/>
        <end position="18"/>
    </location>
</feature>
<feature type="chain" id="PRO_5032985332" description="Lipoprotein" evidence="2">
    <location>
        <begin position="19"/>
        <end position="239"/>
    </location>
</feature>
<feature type="region of interest" description="Disordered" evidence="1">
    <location>
        <begin position="23"/>
        <end position="66"/>
    </location>
</feature>
<dbReference type="OrthoDB" id="7405225at2"/>
<keyword evidence="4" id="KW-1185">Reference proteome</keyword>
<dbReference type="Proteomes" id="UP000430272">
    <property type="component" value="Unassembled WGS sequence"/>
</dbReference>
<dbReference type="PROSITE" id="PS51257">
    <property type="entry name" value="PROKAR_LIPOPROTEIN"/>
    <property type="match status" value="1"/>
</dbReference>
<evidence type="ECO:0000313" key="3">
    <source>
        <dbReference type="EMBL" id="MXO53811.1"/>
    </source>
</evidence>
<reference evidence="3 4" key="1">
    <citation type="submission" date="2019-12" db="EMBL/GenBank/DDBJ databases">
        <title>Genomic-based taxomic classification of the family Erythrobacteraceae.</title>
        <authorList>
            <person name="Xu L."/>
        </authorList>
    </citation>
    <scope>NUCLEOTIDE SEQUENCE [LARGE SCALE GENOMIC DNA]</scope>
    <source>
        <strain evidence="3 4">JCM 17468</strain>
    </source>
</reference>
<dbReference type="EMBL" id="WTYD01000001">
    <property type="protein sequence ID" value="MXO53811.1"/>
    <property type="molecule type" value="Genomic_DNA"/>
</dbReference>
<protein>
    <recommendedName>
        <fullName evidence="5">Lipoprotein</fullName>
    </recommendedName>
</protein>
<dbReference type="RefSeq" id="WP_160660623.1">
    <property type="nucleotide sequence ID" value="NZ_BAABDV010000001.1"/>
</dbReference>
<evidence type="ECO:0000256" key="1">
    <source>
        <dbReference type="SAM" id="MobiDB-lite"/>
    </source>
</evidence>
<sequence>MRYTATALSLALPLALLAGCSNEPDGETADGASDPASEQALNGDLMTDPDMAGNNEGDAALSGSGDGSVPAINTSPEAIAAARSRAAELVGGSNALRPAPAPRDLGAQATTTPAMQKAAQAAVSPGGGNCAERVEYSTAWAAKLPGAFPVYPRGNTQEAAGTDEGACALRVVSFRSPVPLEDVLAFYHTRALANGYSAEHVKAAGDNILSGTQGNAAYVVYGRRLPSGLTEIDLVTSNP</sequence>
<evidence type="ECO:0000313" key="4">
    <source>
        <dbReference type="Proteomes" id="UP000430272"/>
    </source>
</evidence>
<name>A0A844Y795_9SPHN</name>
<evidence type="ECO:0008006" key="5">
    <source>
        <dbReference type="Google" id="ProtNLM"/>
    </source>
</evidence>